<feature type="transmembrane region" description="Helical" evidence="1">
    <location>
        <begin position="12"/>
        <end position="31"/>
    </location>
</feature>
<evidence type="ECO:0000313" key="3">
    <source>
        <dbReference type="Proteomes" id="UP000050761"/>
    </source>
</evidence>
<gene>
    <name evidence="2" type="ORF">HPBE_LOCUS9579</name>
</gene>
<reference evidence="4" key="2">
    <citation type="submission" date="2019-09" db="UniProtKB">
        <authorList>
            <consortium name="WormBaseParasite"/>
        </authorList>
    </citation>
    <scope>IDENTIFICATION</scope>
</reference>
<evidence type="ECO:0000313" key="2">
    <source>
        <dbReference type="EMBL" id="VDO81389.1"/>
    </source>
</evidence>
<dbReference type="EMBL" id="UZAH01026483">
    <property type="protein sequence ID" value="VDO81389.1"/>
    <property type="molecule type" value="Genomic_DNA"/>
</dbReference>
<keyword evidence="1" id="KW-0812">Transmembrane</keyword>
<feature type="transmembrane region" description="Helical" evidence="1">
    <location>
        <begin position="99"/>
        <end position="118"/>
    </location>
</feature>
<proteinExistence type="predicted"/>
<dbReference type="Proteomes" id="UP000050761">
    <property type="component" value="Unassembled WGS sequence"/>
</dbReference>
<protein>
    <submittedName>
        <fullName evidence="4">Transmembrane protein</fullName>
    </submittedName>
</protein>
<accession>A0A3P7YVE3</accession>
<keyword evidence="3" id="KW-1185">Reference proteome</keyword>
<dbReference type="AlphaFoldDB" id="A0A3P7YVE3"/>
<keyword evidence="1" id="KW-0472">Membrane</keyword>
<feature type="transmembrane region" description="Helical" evidence="1">
    <location>
        <begin position="173"/>
        <end position="192"/>
    </location>
</feature>
<evidence type="ECO:0000256" key="1">
    <source>
        <dbReference type="SAM" id="Phobius"/>
    </source>
</evidence>
<name>A0A3P7YVE3_HELPZ</name>
<dbReference type="OrthoDB" id="5794450at2759"/>
<dbReference type="WBParaSite" id="HPBE_0000957801-mRNA-1">
    <property type="protein sequence ID" value="HPBE_0000957801-mRNA-1"/>
    <property type="gene ID" value="HPBE_0000957801"/>
</dbReference>
<dbReference type="Gene3D" id="1.20.140.150">
    <property type="match status" value="1"/>
</dbReference>
<evidence type="ECO:0000313" key="4">
    <source>
        <dbReference type="WBParaSite" id="HPBE_0000957801-mRNA-1"/>
    </source>
</evidence>
<reference evidence="2 3" key="1">
    <citation type="submission" date="2018-11" db="EMBL/GenBank/DDBJ databases">
        <authorList>
            <consortium name="Pathogen Informatics"/>
        </authorList>
    </citation>
    <scope>NUCLEOTIDE SEQUENCE [LARGE SCALE GENOMIC DNA]</scope>
</reference>
<keyword evidence="1" id="KW-1133">Transmembrane helix</keyword>
<feature type="transmembrane region" description="Helical" evidence="1">
    <location>
        <begin position="130"/>
        <end position="153"/>
    </location>
</feature>
<organism evidence="2">
    <name type="scientific">Heligmosomoides polygyrus</name>
    <name type="common">Parasitic roundworm</name>
    <dbReference type="NCBI Taxonomy" id="6339"/>
    <lineage>
        <taxon>Eukaryota</taxon>
        <taxon>Metazoa</taxon>
        <taxon>Ecdysozoa</taxon>
        <taxon>Nematoda</taxon>
        <taxon>Chromadorea</taxon>
        <taxon>Rhabditida</taxon>
        <taxon>Rhabditina</taxon>
        <taxon>Rhabditomorpha</taxon>
        <taxon>Strongyloidea</taxon>
        <taxon>Heligmosomidae</taxon>
        <taxon>Heligmosomoides</taxon>
    </lineage>
</organism>
<sequence>MGDEAATKMCTYIYSVSCSIIAEIFMIFGYTNNAWIVLYNDDKQFQRGLNDDCFKSDGIRCQAWHTYSNSNSSSFPEPFNVITPPNAAMLIALNLARGALFIQFTWFMACVICCCNANAERFAKKHQRSLLQYCALAAFCFALLFFIIVVAYFTDDIMETVPKDYHRTLGSGFWLFIAGGAPLYLLSVFLVYREDLSLYIQKRQSHEPLPRHELTNLPS</sequence>